<feature type="region of interest" description="Disordered" evidence="9">
    <location>
        <begin position="267"/>
        <end position="319"/>
    </location>
</feature>
<evidence type="ECO:0000313" key="10">
    <source>
        <dbReference type="EMBL" id="KAF4037932.1"/>
    </source>
</evidence>
<evidence type="ECO:0000256" key="3">
    <source>
        <dbReference type="ARBA" id="ARBA00005043"/>
    </source>
</evidence>
<feature type="region of interest" description="Disordered" evidence="9">
    <location>
        <begin position="350"/>
        <end position="400"/>
    </location>
</feature>
<evidence type="ECO:0000313" key="11">
    <source>
        <dbReference type="EMBL" id="KAF4150211.1"/>
    </source>
</evidence>
<evidence type="ECO:0000256" key="9">
    <source>
        <dbReference type="SAM" id="MobiDB-lite"/>
    </source>
</evidence>
<organism evidence="10 12">
    <name type="scientific">Phytophthora infestans</name>
    <name type="common">Potato late blight agent</name>
    <name type="synonym">Botrytis infestans</name>
    <dbReference type="NCBI Taxonomy" id="4787"/>
    <lineage>
        <taxon>Eukaryota</taxon>
        <taxon>Sar</taxon>
        <taxon>Stramenopiles</taxon>
        <taxon>Oomycota</taxon>
        <taxon>Peronosporomycetes</taxon>
        <taxon>Peronosporales</taxon>
        <taxon>Peronosporaceae</taxon>
        <taxon>Phytophthora</taxon>
    </lineage>
</organism>
<dbReference type="EMBL" id="WSZM01000225">
    <property type="protein sequence ID" value="KAF4037932.1"/>
    <property type="molecule type" value="Genomic_DNA"/>
</dbReference>
<comment type="caution">
    <text evidence="10">The sequence shown here is derived from an EMBL/GenBank/DDBJ whole genome shotgun (WGS) entry which is preliminary data.</text>
</comment>
<dbReference type="UniPathway" id="UPA00988"/>
<evidence type="ECO:0000256" key="8">
    <source>
        <dbReference type="ARBA" id="ARBA00023242"/>
    </source>
</evidence>
<dbReference type="GO" id="GO:0005634">
    <property type="term" value="C:nucleus"/>
    <property type="evidence" value="ECO:0007669"/>
    <property type="project" value="UniProtKB-SubCell"/>
</dbReference>
<keyword evidence="6" id="KW-0963">Cytoplasm</keyword>
<evidence type="ECO:0000256" key="4">
    <source>
        <dbReference type="ARBA" id="ARBA00009567"/>
    </source>
</evidence>
<evidence type="ECO:0000313" key="12">
    <source>
        <dbReference type="Proteomes" id="UP000602510"/>
    </source>
</evidence>
<keyword evidence="12" id="KW-1185">Reference proteome</keyword>
<proteinExistence type="inferred from homology"/>
<dbReference type="PANTHER" id="PTHR15641:SF1">
    <property type="entry name" value="ELONGATOR COMPLEX PROTEIN 5"/>
    <property type="match status" value="1"/>
</dbReference>
<dbReference type="Pfam" id="PF10483">
    <property type="entry name" value="Elong_Iki1"/>
    <property type="match status" value="1"/>
</dbReference>
<dbReference type="GO" id="GO:0005829">
    <property type="term" value="C:cytosol"/>
    <property type="evidence" value="ECO:0007669"/>
    <property type="project" value="TreeGrafter"/>
</dbReference>
<comment type="subcellular location">
    <subcellularLocation>
        <location evidence="2">Cytoplasm</location>
    </subcellularLocation>
    <subcellularLocation>
        <location evidence="1">Nucleus</location>
    </subcellularLocation>
</comment>
<evidence type="ECO:0000256" key="2">
    <source>
        <dbReference type="ARBA" id="ARBA00004496"/>
    </source>
</evidence>
<accession>A0A833S1G2</accession>
<feature type="compositionally biased region" description="Polar residues" evidence="9">
    <location>
        <begin position="277"/>
        <end position="315"/>
    </location>
</feature>
<evidence type="ECO:0000256" key="1">
    <source>
        <dbReference type="ARBA" id="ARBA00004123"/>
    </source>
</evidence>
<dbReference type="AlphaFoldDB" id="A0A833S1G2"/>
<keyword evidence="7" id="KW-0819">tRNA processing</keyword>
<dbReference type="PANTHER" id="PTHR15641">
    <property type="entry name" value="ELONGATOR COMPLEX PROTEIN 5"/>
    <property type="match status" value="1"/>
</dbReference>
<evidence type="ECO:0000256" key="7">
    <source>
        <dbReference type="ARBA" id="ARBA00022694"/>
    </source>
</evidence>
<keyword evidence="8" id="KW-0539">Nucleus</keyword>
<evidence type="ECO:0000256" key="5">
    <source>
        <dbReference type="ARBA" id="ARBA00020264"/>
    </source>
</evidence>
<comment type="similarity">
    <text evidence="4">Belongs to the ELP5 family.</text>
</comment>
<dbReference type="EMBL" id="JAACNO010000094">
    <property type="protein sequence ID" value="KAF4150211.1"/>
    <property type="molecule type" value="Genomic_DNA"/>
</dbReference>
<dbReference type="Proteomes" id="UP000704712">
    <property type="component" value="Unassembled WGS sequence"/>
</dbReference>
<dbReference type="GO" id="GO:0002098">
    <property type="term" value="P:tRNA wobble uridine modification"/>
    <property type="evidence" value="ECO:0007669"/>
    <property type="project" value="InterPro"/>
</dbReference>
<comment type="pathway">
    <text evidence="3">tRNA modification; 5-methoxycarbonylmethyl-2-thiouridine-tRNA biosynthesis.</text>
</comment>
<sequence length="400" mass="43479">MEEYLLHHCVTSDVYKPADNEDHQASASFWQTSGRAECVVVQENRQAYGASRVILSAMLNLVLQSVKTKNVLLFTLESPQVGQGIGTSEKLTHVDYSADATNFQSSTSSKSQLLEKMVHDIESMEAKVELNGATSARPLVVVLDSLNVLLQQTSLQQVLLFLRRLRQHAVVGSVIARLNAGAESPGVAQALAAQATATILVETRSSLRSYPLLATERRREIPKEMHGFVLFVRQKKNGRSSESIEYFQVQSDTVQFVAAGDVDGHCASADSAPTAKDATTQSTPSGRKSELGRTSQPDAKPTSPTSTLQFESSDQPPLPVRQEEMSFNLSISAAEQRAKSQVQLPYMHQGLTGVSSGSSSNDGDNKSRVTADAAGSNTLFFIDEDDPDWDDDDLDDDLDI</sequence>
<name>A0A833S1G2_PHYIN</name>
<dbReference type="InterPro" id="IPR019519">
    <property type="entry name" value="Elp5"/>
</dbReference>
<feature type="compositionally biased region" description="Acidic residues" evidence="9">
    <location>
        <begin position="382"/>
        <end position="400"/>
    </location>
</feature>
<evidence type="ECO:0000256" key="6">
    <source>
        <dbReference type="ARBA" id="ARBA00022490"/>
    </source>
</evidence>
<dbReference type="GO" id="GO:0033588">
    <property type="term" value="C:elongator holoenzyme complex"/>
    <property type="evidence" value="ECO:0007669"/>
    <property type="project" value="InterPro"/>
</dbReference>
<dbReference type="Proteomes" id="UP000602510">
    <property type="component" value="Unassembled WGS sequence"/>
</dbReference>
<reference evidence="10" key="1">
    <citation type="submission" date="2020-04" db="EMBL/GenBank/DDBJ databases">
        <title>Hybrid Assembly of Korean Phytophthora infestans isolates.</title>
        <authorList>
            <person name="Prokchorchik M."/>
            <person name="Lee Y."/>
            <person name="Seo J."/>
            <person name="Cho J.-H."/>
            <person name="Park Y.-E."/>
            <person name="Jang D.-C."/>
            <person name="Im J.-S."/>
            <person name="Choi J.-G."/>
            <person name="Park H.-J."/>
            <person name="Lee G.-B."/>
            <person name="Lee Y.-G."/>
            <person name="Hong S.-Y."/>
            <person name="Cho K."/>
            <person name="Sohn K.H."/>
        </authorList>
    </citation>
    <scope>NUCLEOTIDE SEQUENCE</scope>
    <source>
        <strain evidence="10">KR_1_A1</strain>
        <strain evidence="11">KR_2_A2</strain>
    </source>
</reference>
<protein>
    <recommendedName>
        <fullName evidence="5">Elongator complex protein 5</fullName>
    </recommendedName>
</protein>
<dbReference type="GO" id="GO:0000049">
    <property type="term" value="F:tRNA binding"/>
    <property type="evidence" value="ECO:0007669"/>
    <property type="project" value="TreeGrafter"/>
</dbReference>
<gene>
    <name evidence="10" type="ORF">GN244_ATG09947</name>
    <name evidence="11" type="ORF">GN958_ATG00632</name>
</gene>